<feature type="transmembrane region" description="Helical" evidence="7">
    <location>
        <begin position="367"/>
        <end position="390"/>
    </location>
</feature>
<protein>
    <recommendedName>
        <fullName evidence="7">Solute carrier family 40 member</fullName>
    </recommendedName>
</protein>
<gene>
    <name evidence="8" type="ORF">LGLO00237_LOCUS25775</name>
</gene>
<dbReference type="PANTHER" id="PTHR11660">
    <property type="entry name" value="SOLUTE CARRIER FAMILY 40 MEMBER"/>
    <property type="match status" value="1"/>
</dbReference>
<sequence>MFVFVYQESANGSAARVLPENETRVLPKYIYFNELVSAFGDRMWQFAIPILFMDVWPTSLLPTILYTFVLNLAMFLLMPIAGSWIDSMSRLPLMVTTIVVDNVSVIASCFLLKATVASKNQHLLWSIFSAIVLISIPGQLAVNVGRVALEKDWVPVVCEGDSKSLTVLNSRLKIIDLSCKFIAPMIFGIILQLMGPDVEKRVSWGSNIVIMYNLLMALPEGICIYRVYFGCHRLATAPKKKKLAGNPLWKFYDGWRVFVSHPICLSCLSFSILFTTVLSPGSLLIAFLKWVGVMEGLLGASIGFGALCGLLGASLFPYMHEDKNGNERISLSTIGLSSVWLWFLHLFPIAVVLIIRQSNITTLPPLVTGTVILFFVCVGRTWLWVFDLAANQLLQERVSEGIRGRVSGVQSGNNQLFTVVIYALGLIFHRPDEFYILCYASIFSVLLSAILFTVWYIRYSDISKFTEAVPLSMNTTPEVMVLNDKSA</sequence>
<evidence type="ECO:0000256" key="2">
    <source>
        <dbReference type="ARBA" id="ARBA00006279"/>
    </source>
</evidence>
<comment type="subcellular location">
    <subcellularLocation>
        <location evidence="1 7">Membrane</location>
        <topology evidence="1 7">Multi-pass membrane protein</topology>
    </subcellularLocation>
</comment>
<feature type="transmembrane region" description="Helical" evidence="7">
    <location>
        <begin position="331"/>
        <end position="355"/>
    </location>
</feature>
<feature type="transmembrane region" description="Helical" evidence="7">
    <location>
        <begin position="122"/>
        <end position="142"/>
    </location>
</feature>
<keyword evidence="3 7" id="KW-0813">Transport</keyword>
<feature type="transmembrane region" description="Helical" evidence="7">
    <location>
        <begin position="434"/>
        <end position="457"/>
    </location>
</feature>
<keyword evidence="7" id="KW-0406">Ion transport</keyword>
<dbReference type="GO" id="GO:0005381">
    <property type="term" value="F:iron ion transmembrane transporter activity"/>
    <property type="evidence" value="ECO:0007669"/>
    <property type="project" value="UniProtKB-UniRule"/>
</dbReference>
<evidence type="ECO:0000256" key="4">
    <source>
        <dbReference type="ARBA" id="ARBA00022692"/>
    </source>
</evidence>
<keyword evidence="6 7" id="KW-0472">Membrane</keyword>
<dbReference type="AlphaFoldDB" id="A0A7S3Z7D6"/>
<evidence type="ECO:0000256" key="1">
    <source>
        <dbReference type="ARBA" id="ARBA00004141"/>
    </source>
</evidence>
<reference evidence="8" key="1">
    <citation type="submission" date="2021-01" db="EMBL/GenBank/DDBJ databases">
        <authorList>
            <person name="Corre E."/>
            <person name="Pelletier E."/>
            <person name="Niang G."/>
            <person name="Scheremetjew M."/>
            <person name="Finn R."/>
            <person name="Kale V."/>
            <person name="Holt S."/>
            <person name="Cochrane G."/>
            <person name="Meng A."/>
            <person name="Brown T."/>
            <person name="Cohen L."/>
        </authorList>
    </citation>
    <scope>NUCLEOTIDE SEQUENCE</scope>
    <source>
        <strain evidence="8">CCCM811</strain>
    </source>
</reference>
<proteinExistence type="inferred from homology"/>
<dbReference type="GO" id="GO:0016020">
    <property type="term" value="C:membrane"/>
    <property type="evidence" value="ECO:0007669"/>
    <property type="project" value="UniProtKB-SubCell"/>
</dbReference>
<comment type="similarity">
    <text evidence="2 7">Belongs to the ferroportin (FP) (TC 2.A.100) family. SLC40A subfamily.</text>
</comment>
<feature type="transmembrane region" description="Helical" evidence="7">
    <location>
        <begin position="60"/>
        <end position="81"/>
    </location>
</feature>
<feature type="transmembrane region" description="Helical" evidence="7">
    <location>
        <begin position="411"/>
        <end position="428"/>
    </location>
</feature>
<evidence type="ECO:0000256" key="6">
    <source>
        <dbReference type="ARBA" id="ARBA00023136"/>
    </source>
</evidence>
<organism evidence="8">
    <name type="scientific">Lotharella globosa</name>
    <dbReference type="NCBI Taxonomy" id="91324"/>
    <lineage>
        <taxon>Eukaryota</taxon>
        <taxon>Sar</taxon>
        <taxon>Rhizaria</taxon>
        <taxon>Cercozoa</taxon>
        <taxon>Chlorarachniophyceae</taxon>
        <taxon>Lotharella</taxon>
    </lineage>
</organism>
<evidence type="ECO:0000256" key="3">
    <source>
        <dbReference type="ARBA" id="ARBA00022448"/>
    </source>
</evidence>
<dbReference type="PANTHER" id="PTHR11660:SF57">
    <property type="entry name" value="SOLUTE CARRIER FAMILY 40 MEMBER"/>
    <property type="match status" value="1"/>
</dbReference>
<feature type="transmembrane region" description="Helical" evidence="7">
    <location>
        <begin position="297"/>
        <end position="319"/>
    </location>
</feature>
<name>A0A7S3Z7D6_9EUKA</name>
<keyword evidence="5 7" id="KW-1133">Transmembrane helix</keyword>
<dbReference type="EMBL" id="HBIV01036105">
    <property type="protein sequence ID" value="CAE0674001.1"/>
    <property type="molecule type" value="Transcribed_RNA"/>
</dbReference>
<evidence type="ECO:0000313" key="8">
    <source>
        <dbReference type="EMBL" id="CAE0674001.1"/>
    </source>
</evidence>
<dbReference type="SUPFAM" id="SSF103473">
    <property type="entry name" value="MFS general substrate transporter"/>
    <property type="match status" value="1"/>
</dbReference>
<dbReference type="InterPro" id="IPR009716">
    <property type="entry name" value="Ferroportin-1"/>
</dbReference>
<keyword evidence="4 7" id="KW-0812">Transmembrane</keyword>
<accession>A0A7S3Z7D6</accession>
<evidence type="ECO:0000256" key="5">
    <source>
        <dbReference type="ARBA" id="ARBA00022989"/>
    </source>
</evidence>
<feature type="transmembrane region" description="Helical" evidence="7">
    <location>
        <begin position="177"/>
        <end position="195"/>
    </location>
</feature>
<evidence type="ECO:0000256" key="7">
    <source>
        <dbReference type="RuleBase" id="RU365065"/>
    </source>
</evidence>
<feature type="transmembrane region" description="Helical" evidence="7">
    <location>
        <begin position="207"/>
        <end position="229"/>
    </location>
</feature>
<comment type="function">
    <text evidence="7">May be involved in iron transport and iron homeostasis.</text>
</comment>
<dbReference type="InterPro" id="IPR036259">
    <property type="entry name" value="MFS_trans_sf"/>
</dbReference>
<feature type="transmembrane region" description="Helical" evidence="7">
    <location>
        <begin position="263"/>
        <end position="291"/>
    </location>
</feature>
<dbReference type="Pfam" id="PF06963">
    <property type="entry name" value="FPN1"/>
    <property type="match status" value="1"/>
</dbReference>
<dbReference type="Gene3D" id="1.20.1250.20">
    <property type="entry name" value="MFS general substrate transporter like domains"/>
    <property type="match status" value="1"/>
</dbReference>